<dbReference type="EMBL" id="CP014584">
    <property type="protein sequence ID" value="ANZ73978.1"/>
    <property type="molecule type" value="Genomic_DNA"/>
</dbReference>
<evidence type="ECO:0000313" key="2">
    <source>
        <dbReference type="EMBL" id="ANZ73978.1"/>
    </source>
</evidence>
<name>A0A1B2J7W4_PICPA</name>
<feature type="region of interest" description="Disordered" evidence="1">
    <location>
        <begin position="83"/>
        <end position="120"/>
    </location>
</feature>
<reference evidence="2 3" key="1">
    <citation type="submission" date="2016-02" db="EMBL/GenBank/DDBJ databases">
        <title>Comparative genomic and transcriptomic foundation for Pichia pastoris.</title>
        <authorList>
            <person name="Love K.R."/>
            <person name="Shah K.A."/>
            <person name="Whittaker C.A."/>
            <person name="Wu J."/>
            <person name="Bartlett M.C."/>
            <person name="Ma D."/>
            <person name="Leeson R.L."/>
            <person name="Priest M."/>
            <person name="Young S.K."/>
            <person name="Love J.C."/>
        </authorList>
    </citation>
    <scope>NUCLEOTIDE SEQUENCE [LARGE SCALE GENOMIC DNA]</scope>
    <source>
        <strain evidence="2 3">ATCC 28485</strain>
    </source>
</reference>
<feature type="compositionally biased region" description="Basic and acidic residues" evidence="1">
    <location>
        <begin position="99"/>
        <end position="110"/>
    </location>
</feature>
<evidence type="ECO:0000313" key="3">
    <source>
        <dbReference type="Proteomes" id="UP000094565"/>
    </source>
</evidence>
<gene>
    <name evidence="2" type="ORF">ATY40_BA7501636</name>
</gene>
<accession>A0A1B2J7W4</accession>
<dbReference type="Proteomes" id="UP000094565">
    <property type="component" value="Chromosome 1"/>
</dbReference>
<proteinExistence type="predicted"/>
<dbReference type="AlphaFoldDB" id="A0A1B2J7W4"/>
<protein>
    <submittedName>
        <fullName evidence="2">BA75_01636T0</fullName>
    </submittedName>
</protein>
<evidence type="ECO:0000256" key="1">
    <source>
        <dbReference type="SAM" id="MobiDB-lite"/>
    </source>
</evidence>
<sequence length="120" mass="13762">MLGRRPARSLEGNLSSAGHLEDFTVQYSTLPAKYENLSKQKIYSFPKGTRASFHLLNNHPTLFFFFFFSPAVCRLLLQKPDSSFAPTSNHSQKNQFVKQNEDPAKQEKLTRPRWTRLAAS</sequence>
<feature type="compositionally biased region" description="Polar residues" evidence="1">
    <location>
        <begin position="83"/>
        <end position="98"/>
    </location>
</feature>
<keyword evidence="3" id="KW-1185">Reference proteome</keyword>
<organism evidence="2 3">
    <name type="scientific">Komagataella pastoris</name>
    <name type="common">Yeast</name>
    <name type="synonym">Pichia pastoris</name>
    <dbReference type="NCBI Taxonomy" id="4922"/>
    <lineage>
        <taxon>Eukaryota</taxon>
        <taxon>Fungi</taxon>
        <taxon>Dikarya</taxon>
        <taxon>Ascomycota</taxon>
        <taxon>Saccharomycotina</taxon>
        <taxon>Pichiomycetes</taxon>
        <taxon>Pichiales</taxon>
        <taxon>Pichiaceae</taxon>
        <taxon>Komagataella</taxon>
    </lineage>
</organism>